<dbReference type="Pfam" id="PF10012">
    <property type="entry name" value="DUF2255"/>
    <property type="match status" value="1"/>
</dbReference>
<comment type="caution">
    <text evidence="1">The sequence shown here is derived from an EMBL/GenBank/DDBJ whole genome shotgun (WGS) entry which is preliminary data.</text>
</comment>
<sequence length="125" mass="13848">MTWTPDELDKVGRAEELQVSSLRRDGTARPFVTIWVVRAGEDIFIRSAYGPENGWFRRALASGLGRVRAGGVEKNVVFEQVGQEVQVAVDAAYHAKYDRHGPRIVNTVVGPGSELTTIRLVPRDT</sequence>
<dbReference type="EMBL" id="VJXR01000035">
    <property type="protein sequence ID" value="TRW44803.1"/>
    <property type="molecule type" value="Genomic_DNA"/>
</dbReference>
<keyword evidence="2" id="KW-1185">Reference proteome</keyword>
<reference evidence="1 2" key="1">
    <citation type="submission" date="2019-07" db="EMBL/GenBank/DDBJ databases">
        <title>Georgenia wutianyii sp. nov. and Georgenia *** sp. nov. isolated from plateau pika (Ochotona curzoniae) in the Qinghai-Tibet plateau of China.</title>
        <authorList>
            <person name="Tian Z."/>
        </authorList>
    </citation>
    <scope>NUCLEOTIDE SEQUENCE [LARGE SCALE GENOMIC DNA]</scope>
    <source>
        <strain evidence="1 2">Z446</strain>
    </source>
</reference>
<dbReference type="InterPro" id="IPR016888">
    <property type="entry name" value="UCP028498"/>
</dbReference>
<evidence type="ECO:0000313" key="2">
    <source>
        <dbReference type="Proteomes" id="UP000318693"/>
    </source>
</evidence>
<protein>
    <submittedName>
        <fullName evidence="1">DUF2255 family protein</fullName>
    </submittedName>
</protein>
<evidence type="ECO:0000313" key="1">
    <source>
        <dbReference type="EMBL" id="TRW44803.1"/>
    </source>
</evidence>
<dbReference type="AlphaFoldDB" id="A0A552WQS1"/>
<name>A0A552WQS1_9MICO</name>
<organism evidence="1 2">
    <name type="scientific">Georgenia yuyongxinii</name>
    <dbReference type="NCBI Taxonomy" id="2589797"/>
    <lineage>
        <taxon>Bacteria</taxon>
        <taxon>Bacillati</taxon>
        <taxon>Actinomycetota</taxon>
        <taxon>Actinomycetes</taxon>
        <taxon>Micrococcales</taxon>
        <taxon>Bogoriellaceae</taxon>
        <taxon>Georgenia</taxon>
    </lineage>
</organism>
<proteinExistence type="predicted"/>
<accession>A0A552WQS1</accession>
<dbReference type="Proteomes" id="UP000318693">
    <property type="component" value="Unassembled WGS sequence"/>
</dbReference>
<gene>
    <name evidence="1" type="ORF">FJ693_12100</name>
</gene>
<dbReference type="RefSeq" id="WP_143418773.1">
    <property type="nucleotide sequence ID" value="NZ_VJXR01000035.1"/>
</dbReference>